<evidence type="ECO:0000313" key="8">
    <source>
        <dbReference type="Proteomes" id="UP000663879"/>
    </source>
</evidence>
<dbReference type="SUPFAM" id="SSF81321">
    <property type="entry name" value="Family A G protein-coupled receptor-like"/>
    <property type="match status" value="1"/>
</dbReference>
<dbReference type="InterPro" id="IPR017452">
    <property type="entry name" value="GPCR_Rhodpsn_7TM"/>
</dbReference>
<feature type="transmembrane region" description="Helical" evidence="5">
    <location>
        <begin position="32"/>
        <end position="54"/>
    </location>
</feature>
<keyword evidence="3 5" id="KW-1133">Transmembrane helix</keyword>
<dbReference type="PROSITE" id="PS50262">
    <property type="entry name" value="G_PROTEIN_RECEP_F1_2"/>
    <property type="match status" value="1"/>
</dbReference>
<protein>
    <recommendedName>
        <fullName evidence="6">G-protein coupled receptors family 1 profile domain-containing protein</fullName>
    </recommendedName>
</protein>
<evidence type="ECO:0000256" key="2">
    <source>
        <dbReference type="ARBA" id="ARBA00022692"/>
    </source>
</evidence>
<feature type="domain" description="G-protein coupled receptors family 1 profile" evidence="6">
    <location>
        <begin position="1"/>
        <end position="189"/>
    </location>
</feature>
<accession>A0A814D5Z3</accession>
<evidence type="ECO:0000256" key="1">
    <source>
        <dbReference type="ARBA" id="ARBA00004370"/>
    </source>
</evidence>
<feature type="transmembrane region" description="Helical" evidence="5">
    <location>
        <begin position="163"/>
        <end position="188"/>
    </location>
</feature>
<dbReference type="Gene3D" id="1.20.1070.10">
    <property type="entry name" value="Rhodopsin 7-helix transmembrane proteins"/>
    <property type="match status" value="1"/>
</dbReference>
<comment type="caution">
    <text evidence="7">The sequence shown here is derived from an EMBL/GenBank/DDBJ whole genome shotgun (WGS) entry which is preliminary data.</text>
</comment>
<feature type="transmembrane region" description="Helical" evidence="5">
    <location>
        <begin position="91"/>
        <end position="110"/>
    </location>
</feature>
<dbReference type="GO" id="GO:0016020">
    <property type="term" value="C:membrane"/>
    <property type="evidence" value="ECO:0007669"/>
    <property type="project" value="UniProtKB-SubCell"/>
</dbReference>
<gene>
    <name evidence="7" type="ORF">OXX778_LOCUS14088</name>
</gene>
<name>A0A814D5Z3_9BILA</name>
<evidence type="ECO:0000259" key="6">
    <source>
        <dbReference type="PROSITE" id="PS50262"/>
    </source>
</evidence>
<keyword evidence="4 5" id="KW-0472">Membrane</keyword>
<dbReference type="AlphaFoldDB" id="A0A814D5Z3"/>
<dbReference type="EMBL" id="CAJNOC010002830">
    <property type="protein sequence ID" value="CAF0953843.1"/>
    <property type="molecule type" value="Genomic_DNA"/>
</dbReference>
<proteinExistence type="predicted"/>
<evidence type="ECO:0000256" key="4">
    <source>
        <dbReference type="ARBA" id="ARBA00023136"/>
    </source>
</evidence>
<dbReference type="Proteomes" id="UP000663879">
    <property type="component" value="Unassembled WGS sequence"/>
</dbReference>
<keyword evidence="2 5" id="KW-0812">Transmembrane</keyword>
<evidence type="ECO:0000256" key="3">
    <source>
        <dbReference type="ARBA" id="ARBA00022989"/>
    </source>
</evidence>
<evidence type="ECO:0000256" key="5">
    <source>
        <dbReference type="SAM" id="Phobius"/>
    </source>
</evidence>
<reference evidence="7" key="1">
    <citation type="submission" date="2021-02" db="EMBL/GenBank/DDBJ databases">
        <authorList>
            <person name="Nowell W R."/>
        </authorList>
    </citation>
    <scope>NUCLEOTIDE SEQUENCE</scope>
    <source>
        <strain evidence="7">Ploen Becks lab</strain>
    </source>
</reference>
<keyword evidence="8" id="KW-1185">Reference proteome</keyword>
<sequence>MSSWLNLFLTIDRLMSIKFSRSSYKFFKSKKYILSLIIICLFTISVLNIPSLWFRLNYTLNNSTNLTTVTCVASTPLVLFLRDLAAISLRTAIPFFLIFTTNTLLIRFVIVSRQEFKNNLNSWRKKQNFAFSIIAMNIFFLFNLIPVAITTILFNIYQTNPQILAGVNLATFISIYISILNQSCPFLINLKFNKLFFKEFVNMIKELKGFVTRNKVVHSTDGTYANSSSLQQYKGRLS</sequence>
<comment type="subcellular location">
    <subcellularLocation>
        <location evidence="1">Membrane</location>
    </subcellularLocation>
</comment>
<evidence type="ECO:0000313" key="7">
    <source>
        <dbReference type="EMBL" id="CAF0953843.1"/>
    </source>
</evidence>
<feature type="transmembrane region" description="Helical" evidence="5">
    <location>
        <begin position="131"/>
        <end position="157"/>
    </location>
</feature>
<organism evidence="7 8">
    <name type="scientific">Brachionus calyciflorus</name>
    <dbReference type="NCBI Taxonomy" id="104777"/>
    <lineage>
        <taxon>Eukaryota</taxon>
        <taxon>Metazoa</taxon>
        <taxon>Spiralia</taxon>
        <taxon>Gnathifera</taxon>
        <taxon>Rotifera</taxon>
        <taxon>Eurotatoria</taxon>
        <taxon>Monogononta</taxon>
        <taxon>Pseudotrocha</taxon>
        <taxon>Ploima</taxon>
        <taxon>Brachionidae</taxon>
        <taxon>Brachionus</taxon>
    </lineage>
</organism>